<proteinExistence type="predicted"/>
<accession>A0A4Q7EED9</accession>
<dbReference type="AlphaFoldDB" id="A0A4Q7EED9"/>
<evidence type="ECO:0000313" key="2">
    <source>
        <dbReference type="Proteomes" id="UP000292459"/>
    </source>
</evidence>
<gene>
    <name evidence="1" type="ORF">DYY88_02705</name>
</gene>
<name>A0A4Q7EED9_9CYAN</name>
<keyword evidence="2" id="KW-1185">Reference proteome</keyword>
<dbReference type="EMBL" id="QVFV01000001">
    <property type="protein sequence ID" value="RZM82184.1"/>
    <property type="molecule type" value="Genomic_DNA"/>
</dbReference>
<organism evidence="1 2">
    <name type="scientific">Leptolyngbya iicbica LK</name>
    <dbReference type="NCBI Taxonomy" id="2294035"/>
    <lineage>
        <taxon>Bacteria</taxon>
        <taxon>Bacillati</taxon>
        <taxon>Cyanobacteriota</taxon>
        <taxon>Cyanophyceae</taxon>
        <taxon>Leptolyngbyales</taxon>
        <taxon>Leptolyngbyaceae</taxon>
        <taxon>Leptolyngbya group</taxon>
        <taxon>Leptolyngbya</taxon>
        <taxon>Leptolyngbya iicbica</taxon>
    </lineage>
</organism>
<comment type="caution">
    <text evidence="1">The sequence shown here is derived from an EMBL/GenBank/DDBJ whole genome shotgun (WGS) entry which is preliminary data.</text>
</comment>
<sequence length="75" mass="8202">MDGLHDLTPLLDWFERSPNQATIEAACTGREGQSNQVGAAQLLDHRLVADKPTNLGDPESMAAQRIDRLIFGSLQ</sequence>
<protein>
    <submittedName>
        <fullName evidence="1">Uncharacterized protein</fullName>
    </submittedName>
</protein>
<dbReference type="Proteomes" id="UP000292459">
    <property type="component" value="Unassembled WGS sequence"/>
</dbReference>
<reference evidence="1 2" key="1">
    <citation type="submission" date="2018-11" db="EMBL/GenBank/DDBJ databases">
        <title>Whole genome sequencing of an environmental sample.</title>
        <authorList>
            <person name="Sarangi A.N."/>
            <person name="Singh D."/>
            <person name="Tripathy S."/>
        </authorList>
    </citation>
    <scope>NUCLEOTIDE SEQUENCE [LARGE SCALE GENOMIC DNA]</scope>
    <source>
        <strain evidence="1 2">Lakshadweep</strain>
    </source>
</reference>
<evidence type="ECO:0000313" key="1">
    <source>
        <dbReference type="EMBL" id="RZM82184.1"/>
    </source>
</evidence>